<keyword evidence="3" id="KW-1185">Reference proteome</keyword>
<evidence type="ECO:0000256" key="1">
    <source>
        <dbReference type="SAM" id="Phobius"/>
    </source>
</evidence>
<reference evidence="2 3" key="1">
    <citation type="submission" date="2022-03" db="EMBL/GenBank/DDBJ databases">
        <title>Rhizobium SSM4.3 sp. nov., isolated from Sediment (Gouqi Island).</title>
        <authorList>
            <person name="Chen G."/>
        </authorList>
    </citation>
    <scope>NUCLEOTIDE SEQUENCE [LARGE SCALE GENOMIC DNA]</scope>
    <source>
        <strain evidence="2 3">SSM4.3</strain>
    </source>
</reference>
<dbReference type="EMBL" id="JALAYX010000003">
    <property type="protein sequence ID" value="MCJ8239130.1"/>
    <property type="molecule type" value="Genomic_DNA"/>
</dbReference>
<keyword evidence="1" id="KW-0812">Transmembrane</keyword>
<dbReference type="Proteomes" id="UP001522662">
    <property type="component" value="Unassembled WGS sequence"/>
</dbReference>
<keyword evidence="1" id="KW-1133">Transmembrane helix</keyword>
<evidence type="ECO:0000313" key="3">
    <source>
        <dbReference type="Proteomes" id="UP001522662"/>
    </source>
</evidence>
<proteinExistence type="predicted"/>
<name>A0ABT0D163_9HYPH</name>
<keyword evidence="1" id="KW-0472">Membrane</keyword>
<protein>
    <submittedName>
        <fullName evidence="2">Uncharacterized protein</fullName>
    </submittedName>
</protein>
<comment type="caution">
    <text evidence="2">The sequence shown here is derived from an EMBL/GenBank/DDBJ whole genome shotgun (WGS) entry which is preliminary data.</text>
</comment>
<organism evidence="2 3">
    <name type="scientific">Peteryoungia algae</name>
    <dbReference type="NCBI Taxonomy" id="2919917"/>
    <lineage>
        <taxon>Bacteria</taxon>
        <taxon>Pseudomonadati</taxon>
        <taxon>Pseudomonadota</taxon>
        <taxon>Alphaproteobacteria</taxon>
        <taxon>Hyphomicrobiales</taxon>
        <taxon>Rhizobiaceae</taxon>
        <taxon>Peteryoungia</taxon>
    </lineage>
</organism>
<evidence type="ECO:0000313" key="2">
    <source>
        <dbReference type="EMBL" id="MCJ8239130.1"/>
    </source>
</evidence>
<gene>
    <name evidence="2" type="ORF">MKJ03_12385</name>
</gene>
<dbReference type="RefSeq" id="WP_162760091.1">
    <property type="nucleotide sequence ID" value="NZ_CP128477.1"/>
</dbReference>
<accession>A0ABT0D163</accession>
<sequence length="50" mass="5646">MHDKVTLINLVWMMMMTAMVATSATFYIKDSGDAAFYGPPMTARYHSFGH</sequence>
<feature type="transmembrane region" description="Helical" evidence="1">
    <location>
        <begin position="7"/>
        <end position="28"/>
    </location>
</feature>